<dbReference type="RefSeq" id="WP_074714469.1">
    <property type="nucleotide sequence ID" value="NZ_FNWV01000002.1"/>
</dbReference>
<gene>
    <name evidence="1" type="ORF">SAMN02910265_00648</name>
</gene>
<protein>
    <submittedName>
        <fullName evidence="1">Uncharacterized protein</fullName>
    </submittedName>
</protein>
<dbReference type="Proteomes" id="UP000183190">
    <property type="component" value="Unassembled WGS sequence"/>
</dbReference>
<organism evidence="1 2">
    <name type="scientific">Ruminococcus flavefaciens</name>
    <dbReference type="NCBI Taxonomy" id="1265"/>
    <lineage>
        <taxon>Bacteria</taxon>
        <taxon>Bacillati</taxon>
        <taxon>Bacillota</taxon>
        <taxon>Clostridia</taxon>
        <taxon>Eubacteriales</taxon>
        <taxon>Oscillospiraceae</taxon>
        <taxon>Ruminococcus</taxon>
    </lineage>
</organism>
<proteinExistence type="predicted"/>
<dbReference type="AlphaFoldDB" id="A0A1H6ICL5"/>
<dbReference type="EMBL" id="FNWV01000002">
    <property type="protein sequence ID" value="SEH44619.1"/>
    <property type="molecule type" value="Genomic_DNA"/>
</dbReference>
<accession>A0A1H6ICL5</accession>
<reference evidence="1 2" key="1">
    <citation type="submission" date="2016-10" db="EMBL/GenBank/DDBJ databases">
        <authorList>
            <person name="de Groot N.N."/>
        </authorList>
    </citation>
    <scope>NUCLEOTIDE SEQUENCE [LARGE SCALE GENOMIC DNA]</scope>
    <source>
        <strain evidence="1 2">YAD2003</strain>
    </source>
</reference>
<sequence>MIKVQFYDYGCGVLDIENELGITEDIEDFLMKNIPELELECSDCMCDLEDNLILWFTAKDEEKCMQKIHDLIKPCISSLSHMQYSVKLTSDYSWYD</sequence>
<evidence type="ECO:0000313" key="1">
    <source>
        <dbReference type="EMBL" id="SEH44619.1"/>
    </source>
</evidence>
<dbReference type="OrthoDB" id="1822231at2"/>
<evidence type="ECO:0000313" key="2">
    <source>
        <dbReference type="Proteomes" id="UP000183190"/>
    </source>
</evidence>
<name>A0A1H6ICL5_RUMFL</name>